<dbReference type="PANTHER" id="PTHR46311:SF5">
    <property type="entry name" value="EF-HAND DOMAIN-CONTAINING PROTEIN"/>
    <property type="match status" value="1"/>
</dbReference>
<dbReference type="InterPro" id="IPR018247">
    <property type="entry name" value="EF_Hand_1_Ca_BS"/>
</dbReference>
<dbReference type="SMART" id="SM00054">
    <property type="entry name" value="EFh"/>
    <property type="match status" value="1"/>
</dbReference>
<sequence length="101" mass="11115">MTNPTVGGEAGEGAQVGVRGKEPDKTKRSNTLTAKTSLTHSISKTQLKELREAFRLFDKDGDGTITKQELGQFMRNLGQFATEEELRVMLDEIDIDGELTS</sequence>
<evidence type="ECO:0000256" key="1">
    <source>
        <dbReference type="ARBA" id="ARBA00022737"/>
    </source>
</evidence>
<dbReference type="Gene3D" id="1.10.238.10">
    <property type="entry name" value="EF-hand"/>
    <property type="match status" value="1"/>
</dbReference>
<protein>
    <recommendedName>
        <fullName evidence="4">EF-hand domain-containing protein</fullName>
    </recommendedName>
</protein>
<evidence type="ECO:0000256" key="2">
    <source>
        <dbReference type="ARBA" id="ARBA00022837"/>
    </source>
</evidence>
<evidence type="ECO:0000259" key="4">
    <source>
        <dbReference type="PROSITE" id="PS50222"/>
    </source>
</evidence>
<dbReference type="AlphaFoldDB" id="A0AAW0VS38"/>
<feature type="region of interest" description="Disordered" evidence="3">
    <location>
        <begin position="1"/>
        <end position="37"/>
    </location>
</feature>
<accession>A0AAW0VS38</accession>
<keyword evidence="2" id="KW-0106">Calcium</keyword>
<organism evidence="5 6">
    <name type="scientific">Cherax quadricarinatus</name>
    <name type="common">Australian red claw crayfish</name>
    <dbReference type="NCBI Taxonomy" id="27406"/>
    <lineage>
        <taxon>Eukaryota</taxon>
        <taxon>Metazoa</taxon>
        <taxon>Ecdysozoa</taxon>
        <taxon>Arthropoda</taxon>
        <taxon>Crustacea</taxon>
        <taxon>Multicrustacea</taxon>
        <taxon>Malacostraca</taxon>
        <taxon>Eumalacostraca</taxon>
        <taxon>Eucarida</taxon>
        <taxon>Decapoda</taxon>
        <taxon>Pleocyemata</taxon>
        <taxon>Astacidea</taxon>
        <taxon>Parastacoidea</taxon>
        <taxon>Parastacidae</taxon>
        <taxon>Cherax</taxon>
    </lineage>
</organism>
<dbReference type="SUPFAM" id="SSF47473">
    <property type="entry name" value="EF-hand"/>
    <property type="match status" value="1"/>
</dbReference>
<dbReference type="CDD" id="cd00051">
    <property type="entry name" value="EFh"/>
    <property type="match status" value="1"/>
</dbReference>
<dbReference type="InterPro" id="IPR011992">
    <property type="entry name" value="EF-hand-dom_pair"/>
</dbReference>
<comment type="caution">
    <text evidence="5">The sequence shown here is derived from an EMBL/GenBank/DDBJ whole genome shotgun (WGS) entry which is preliminary data.</text>
</comment>
<dbReference type="InterPro" id="IPR051111">
    <property type="entry name" value="Ca-binding_regulatory"/>
</dbReference>
<evidence type="ECO:0000313" key="5">
    <source>
        <dbReference type="EMBL" id="KAK8719786.1"/>
    </source>
</evidence>
<feature type="domain" description="EF-hand" evidence="4">
    <location>
        <begin position="45"/>
        <end position="80"/>
    </location>
</feature>
<evidence type="ECO:0000256" key="3">
    <source>
        <dbReference type="SAM" id="MobiDB-lite"/>
    </source>
</evidence>
<dbReference type="InterPro" id="IPR002048">
    <property type="entry name" value="EF_hand_dom"/>
</dbReference>
<name>A0AAW0VS38_CHEQU</name>
<dbReference type="Pfam" id="PF13499">
    <property type="entry name" value="EF-hand_7"/>
    <property type="match status" value="1"/>
</dbReference>
<proteinExistence type="predicted"/>
<dbReference type="Proteomes" id="UP001445076">
    <property type="component" value="Unassembled WGS sequence"/>
</dbReference>
<reference evidence="5 6" key="1">
    <citation type="journal article" date="2024" name="BMC Genomics">
        <title>Genome assembly of redclaw crayfish (Cherax quadricarinatus) provides insights into its immune adaptation and hypoxia tolerance.</title>
        <authorList>
            <person name="Liu Z."/>
            <person name="Zheng J."/>
            <person name="Li H."/>
            <person name="Fang K."/>
            <person name="Wang S."/>
            <person name="He J."/>
            <person name="Zhou D."/>
            <person name="Weng S."/>
            <person name="Chi M."/>
            <person name="Gu Z."/>
            <person name="He J."/>
            <person name="Li F."/>
            <person name="Wang M."/>
        </authorList>
    </citation>
    <scope>NUCLEOTIDE SEQUENCE [LARGE SCALE GENOMIC DNA]</scope>
    <source>
        <strain evidence="5">ZL_2023a</strain>
    </source>
</reference>
<feature type="non-terminal residue" evidence="5">
    <location>
        <position position="101"/>
    </location>
</feature>
<dbReference type="GO" id="GO:0032588">
    <property type="term" value="C:trans-Golgi network membrane"/>
    <property type="evidence" value="ECO:0007669"/>
    <property type="project" value="TreeGrafter"/>
</dbReference>
<keyword evidence="1" id="KW-0677">Repeat</keyword>
<dbReference type="PROSITE" id="PS00018">
    <property type="entry name" value="EF_HAND_1"/>
    <property type="match status" value="1"/>
</dbReference>
<dbReference type="PANTHER" id="PTHR46311">
    <property type="entry name" value="CALCIUM-BINDING PROTEIN 8-RELATED"/>
    <property type="match status" value="1"/>
</dbReference>
<dbReference type="GO" id="GO:0005509">
    <property type="term" value="F:calcium ion binding"/>
    <property type="evidence" value="ECO:0007669"/>
    <property type="project" value="InterPro"/>
</dbReference>
<dbReference type="EMBL" id="JARKIK010001309">
    <property type="protein sequence ID" value="KAK8719786.1"/>
    <property type="molecule type" value="Genomic_DNA"/>
</dbReference>
<evidence type="ECO:0000313" key="6">
    <source>
        <dbReference type="Proteomes" id="UP001445076"/>
    </source>
</evidence>
<gene>
    <name evidence="5" type="ORF">OTU49_013771</name>
</gene>
<dbReference type="FunFam" id="1.10.238.10:FF:000178">
    <property type="entry name" value="Calmodulin-2 A"/>
    <property type="match status" value="1"/>
</dbReference>
<dbReference type="PROSITE" id="PS50222">
    <property type="entry name" value="EF_HAND_2"/>
    <property type="match status" value="1"/>
</dbReference>
<keyword evidence="6" id="KW-1185">Reference proteome</keyword>